<feature type="transmembrane region" description="Helical" evidence="2">
    <location>
        <begin position="34"/>
        <end position="55"/>
    </location>
</feature>
<evidence type="ECO:0000313" key="4">
    <source>
        <dbReference type="Proteomes" id="UP000549394"/>
    </source>
</evidence>
<dbReference type="Proteomes" id="UP000549394">
    <property type="component" value="Unassembled WGS sequence"/>
</dbReference>
<organism evidence="3 4">
    <name type="scientific">Dimorphilus gyrociliatus</name>
    <dbReference type="NCBI Taxonomy" id="2664684"/>
    <lineage>
        <taxon>Eukaryota</taxon>
        <taxon>Metazoa</taxon>
        <taxon>Spiralia</taxon>
        <taxon>Lophotrochozoa</taxon>
        <taxon>Annelida</taxon>
        <taxon>Polychaeta</taxon>
        <taxon>Polychaeta incertae sedis</taxon>
        <taxon>Dinophilidae</taxon>
        <taxon>Dimorphilus</taxon>
    </lineage>
</organism>
<feature type="region of interest" description="Disordered" evidence="1">
    <location>
        <begin position="160"/>
        <end position="179"/>
    </location>
</feature>
<evidence type="ECO:0000256" key="2">
    <source>
        <dbReference type="SAM" id="Phobius"/>
    </source>
</evidence>
<keyword evidence="2" id="KW-1133">Transmembrane helix</keyword>
<proteinExistence type="predicted"/>
<feature type="transmembrane region" description="Helical" evidence="2">
    <location>
        <begin position="7"/>
        <end position="28"/>
    </location>
</feature>
<keyword evidence="4" id="KW-1185">Reference proteome</keyword>
<comment type="caution">
    <text evidence="3">The sequence shown here is derived from an EMBL/GenBank/DDBJ whole genome shotgun (WGS) entry which is preliminary data.</text>
</comment>
<reference evidence="3 4" key="1">
    <citation type="submission" date="2020-08" db="EMBL/GenBank/DDBJ databases">
        <authorList>
            <person name="Hejnol A."/>
        </authorList>
    </citation>
    <scope>NUCLEOTIDE SEQUENCE [LARGE SCALE GENOMIC DNA]</scope>
</reference>
<dbReference type="EMBL" id="CAJFCJ010000013">
    <property type="protein sequence ID" value="CAD5120865.1"/>
    <property type="molecule type" value="Genomic_DNA"/>
</dbReference>
<dbReference type="AlphaFoldDB" id="A0A7I8VZ47"/>
<protein>
    <submittedName>
        <fullName evidence="3">DgyrCDS9415</fullName>
    </submittedName>
</protein>
<evidence type="ECO:0000313" key="3">
    <source>
        <dbReference type="EMBL" id="CAD5120865.1"/>
    </source>
</evidence>
<sequence>MKVKTRLQLYFALVVATLSSILCILVWSVGGGRWGLMCLLLTPFLVCSVNAHIILRSCCGKKFESFIESNVDVDSQYVDEEGVEVEVYDSDAHDGPMEGIENDKPLDEEEMLGESEDIADNNNCNCHCHCESEMEICEEAREEGMELTEEDIFEEKTELKEPTDIEEMETSEEEEPTEEQHMLSAILEERPEHIGRMKSIGPMKRKKKSWRQANLAKLDMTMASRIGTQSLASQYLDLETPDAQRVIRPFHQMADYNMHNSV</sequence>
<keyword evidence="2" id="KW-0472">Membrane</keyword>
<gene>
    <name evidence="3" type="ORF">DGYR_LOCUS8888</name>
</gene>
<name>A0A7I8VZ47_9ANNE</name>
<accession>A0A7I8VZ47</accession>
<keyword evidence="2" id="KW-0812">Transmembrane</keyword>
<feature type="compositionally biased region" description="Acidic residues" evidence="1">
    <location>
        <begin position="164"/>
        <end position="177"/>
    </location>
</feature>
<evidence type="ECO:0000256" key="1">
    <source>
        <dbReference type="SAM" id="MobiDB-lite"/>
    </source>
</evidence>